<dbReference type="GO" id="GO:0006749">
    <property type="term" value="P:glutathione metabolic process"/>
    <property type="evidence" value="ECO:0007669"/>
    <property type="project" value="InterPro"/>
</dbReference>
<dbReference type="AlphaFoldDB" id="A0A484N397"/>
<dbReference type="InterPro" id="IPR004045">
    <property type="entry name" value="Glutathione_S-Trfase_N"/>
</dbReference>
<dbReference type="CDD" id="cd03058">
    <property type="entry name" value="GST_N_Tau"/>
    <property type="match status" value="1"/>
</dbReference>
<dbReference type="InterPro" id="IPR045074">
    <property type="entry name" value="GST_C_Tau"/>
</dbReference>
<dbReference type="FunFam" id="3.40.30.10:FF:000044">
    <property type="entry name" value="Glutathione S-transferase GSTU6"/>
    <property type="match status" value="1"/>
</dbReference>
<proteinExistence type="inferred from homology"/>
<comment type="catalytic activity">
    <reaction evidence="5">
        <text>RX + glutathione = an S-substituted glutathione + a halide anion + H(+)</text>
        <dbReference type="Rhea" id="RHEA:16437"/>
        <dbReference type="ChEBI" id="CHEBI:15378"/>
        <dbReference type="ChEBI" id="CHEBI:16042"/>
        <dbReference type="ChEBI" id="CHEBI:17792"/>
        <dbReference type="ChEBI" id="CHEBI:57925"/>
        <dbReference type="ChEBI" id="CHEBI:90779"/>
        <dbReference type="EC" id="2.5.1.18"/>
    </reaction>
</comment>
<name>A0A484N397_9ASTE</name>
<dbReference type="PROSITE" id="PS50404">
    <property type="entry name" value="GST_NTER"/>
    <property type="match status" value="1"/>
</dbReference>
<evidence type="ECO:0000256" key="1">
    <source>
        <dbReference type="ARBA" id="ARBA00012452"/>
    </source>
</evidence>
<dbReference type="FunFam" id="1.20.1050.10:FF:000016">
    <property type="entry name" value="Glutathione S-transferase U9"/>
    <property type="match status" value="1"/>
</dbReference>
<dbReference type="InterPro" id="IPR036282">
    <property type="entry name" value="Glutathione-S-Trfase_C_sf"/>
</dbReference>
<evidence type="ECO:0000259" key="6">
    <source>
        <dbReference type="PROSITE" id="PS50404"/>
    </source>
</evidence>
<dbReference type="SFLD" id="SFLDG01152">
    <property type="entry name" value="Main.3:_Omega-_and_Tau-like"/>
    <property type="match status" value="1"/>
</dbReference>
<organism evidence="8 9">
    <name type="scientific">Cuscuta campestris</name>
    <dbReference type="NCBI Taxonomy" id="132261"/>
    <lineage>
        <taxon>Eukaryota</taxon>
        <taxon>Viridiplantae</taxon>
        <taxon>Streptophyta</taxon>
        <taxon>Embryophyta</taxon>
        <taxon>Tracheophyta</taxon>
        <taxon>Spermatophyta</taxon>
        <taxon>Magnoliopsida</taxon>
        <taxon>eudicotyledons</taxon>
        <taxon>Gunneridae</taxon>
        <taxon>Pentapetalae</taxon>
        <taxon>asterids</taxon>
        <taxon>lamiids</taxon>
        <taxon>Solanales</taxon>
        <taxon>Convolvulaceae</taxon>
        <taxon>Cuscuteae</taxon>
        <taxon>Cuscuta</taxon>
        <taxon>Cuscuta subgen. Grammica</taxon>
        <taxon>Cuscuta sect. Cleistogrammica</taxon>
    </lineage>
</organism>
<dbReference type="GO" id="GO:0004364">
    <property type="term" value="F:glutathione transferase activity"/>
    <property type="evidence" value="ECO:0007669"/>
    <property type="project" value="UniProtKB-EC"/>
</dbReference>
<feature type="domain" description="GST C-terminal" evidence="7">
    <location>
        <begin position="90"/>
        <end position="217"/>
    </location>
</feature>
<dbReference type="SUPFAM" id="SSF52833">
    <property type="entry name" value="Thioredoxin-like"/>
    <property type="match status" value="1"/>
</dbReference>
<dbReference type="Gene3D" id="3.40.30.10">
    <property type="entry name" value="Glutaredoxin"/>
    <property type="match status" value="1"/>
</dbReference>
<accession>A0A484N397</accession>
<evidence type="ECO:0000256" key="4">
    <source>
        <dbReference type="ARBA" id="ARBA00025743"/>
    </source>
</evidence>
<evidence type="ECO:0000256" key="2">
    <source>
        <dbReference type="ARBA" id="ARBA00022575"/>
    </source>
</evidence>
<dbReference type="InterPro" id="IPR010987">
    <property type="entry name" value="Glutathione-S-Trfase_C-like"/>
</dbReference>
<protein>
    <recommendedName>
        <fullName evidence="1">glutathione transferase</fullName>
        <ecNumber evidence="1">2.5.1.18</ecNumber>
    </recommendedName>
</protein>
<dbReference type="EC" id="2.5.1.18" evidence="1"/>
<feature type="domain" description="GST N-terminal" evidence="6">
    <location>
        <begin position="4"/>
        <end position="83"/>
    </location>
</feature>
<evidence type="ECO:0000256" key="3">
    <source>
        <dbReference type="ARBA" id="ARBA00022679"/>
    </source>
</evidence>
<keyword evidence="2" id="KW-0216">Detoxification</keyword>
<dbReference type="SFLD" id="SFLDG00358">
    <property type="entry name" value="Main_(cytGST)"/>
    <property type="match status" value="1"/>
</dbReference>
<evidence type="ECO:0000256" key="5">
    <source>
        <dbReference type="ARBA" id="ARBA00047960"/>
    </source>
</evidence>
<dbReference type="Pfam" id="PF02798">
    <property type="entry name" value="GST_N"/>
    <property type="match status" value="1"/>
</dbReference>
<keyword evidence="9" id="KW-1185">Reference proteome</keyword>
<dbReference type="Pfam" id="PF00043">
    <property type="entry name" value="GST_C"/>
    <property type="match status" value="1"/>
</dbReference>
<dbReference type="Gene3D" id="1.20.1050.10">
    <property type="match status" value="1"/>
</dbReference>
<dbReference type="Proteomes" id="UP000595140">
    <property type="component" value="Unassembled WGS sequence"/>
</dbReference>
<dbReference type="PANTHER" id="PTHR11260:SF615">
    <property type="entry name" value="GLUTATHIONE S-TRANSFERASE U17"/>
    <property type="match status" value="1"/>
</dbReference>
<dbReference type="OrthoDB" id="4951845at2759"/>
<gene>
    <name evidence="8" type="ORF">CCAM_LOCUS37369</name>
</gene>
<keyword evidence="3" id="KW-0808">Transferase</keyword>
<dbReference type="PROSITE" id="PS50405">
    <property type="entry name" value="GST_CTER"/>
    <property type="match status" value="1"/>
</dbReference>
<reference evidence="8 9" key="1">
    <citation type="submission" date="2018-04" db="EMBL/GenBank/DDBJ databases">
        <authorList>
            <person name="Vogel A."/>
        </authorList>
    </citation>
    <scope>NUCLEOTIDE SEQUENCE [LARGE SCALE GENOMIC DNA]</scope>
</reference>
<dbReference type="InterPro" id="IPR004046">
    <property type="entry name" value="GST_C"/>
</dbReference>
<dbReference type="InterPro" id="IPR040079">
    <property type="entry name" value="Glutathione_S-Trfase"/>
</dbReference>
<dbReference type="PANTHER" id="PTHR11260">
    <property type="entry name" value="GLUTATHIONE S-TRANSFERASE, GST, SUPERFAMILY, GST DOMAIN CONTAINING"/>
    <property type="match status" value="1"/>
</dbReference>
<dbReference type="InterPro" id="IPR045073">
    <property type="entry name" value="Omega/Tau-like"/>
</dbReference>
<dbReference type="EMBL" id="OOIL02005600">
    <property type="protein sequence ID" value="VFQ95593.1"/>
    <property type="molecule type" value="Genomic_DNA"/>
</dbReference>
<dbReference type="CDD" id="cd03185">
    <property type="entry name" value="GST_C_Tau"/>
    <property type="match status" value="1"/>
</dbReference>
<evidence type="ECO:0000313" key="9">
    <source>
        <dbReference type="Proteomes" id="UP000595140"/>
    </source>
</evidence>
<dbReference type="SFLD" id="SFLDS00019">
    <property type="entry name" value="Glutathione_Transferase_(cytos"/>
    <property type="match status" value="1"/>
</dbReference>
<sequence length="227" mass="25630">MASEKVKLLGSWVSPFVIRARVALNIKSVPYDFLEEKFGSKSDLLLKYNPVYKKMPVLIHNDKSVCESLIIVQYLDDVWASSGWSILPVDPYDRAEARFWATYVDDKLYPNLRDITFTQGEEAKSDAIKQLEEALTLLEGAFHGCSKGKKFFGGDKVGFLDIALGSYIAWVMVTEEFNSVKLLDEAKVPGLAKWAKDFCEDDVAKEIVSSTEKLSEFMKMISANMKK</sequence>
<dbReference type="GO" id="GO:0005737">
    <property type="term" value="C:cytoplasm"/>
    <property type="evidence" value="ECO:0007669"/>
    <property type="project" value="TreeGrafter"/>
</dbReference>
<dbReference type="InterPro" id="IPR036249">
    <property type="entry name" value="Thioredoxin-like_sf"/>
</dbReference>
<dbReference type="GO" id="GO:0009407">
    <property type="term" value="P:toxin catabolic process"/>
    <property type="evidence" value="ECO:0007669"/>
    <property type="project" value="UniProtKB-ARBA"/>
</dbReference>
<dbReference type="SUPFAM" id="SSF47616">
    <property type="entry name" value="GST C-terminal domain-like"/>
    <property type="match status" value="1"/>
</dbReference>
<comment type="similarity">
    <text evidence="4">Belongs to the GST superfamily. Tau family.</text>
</comment>
<evidence type="ECO:0000259" key="7">
    <source>
        <dbReference type="PROSITE" id="PS50405"/>
    </source>
</evidence>
<evidence type="ECO:0000313" key="8">
    <source>
        <dbReference type="EMBL" id="VFQ95593.1"/>
    </source>
</evidence>